<sequence length="273" mass="30702">MSSEMLKSLKHAFPSTRERSVKIDEEVISEPPEREDPKTDSRAVIDPVETFQSLHTLSARTVSASSEPSTDRGENTVSKQHYTRSTEVQIINNFFLMQKVFNETIKDISLLNRLGIERTNIMRKHLSEALALLAEKREREIEIEAKLAENMEFCVTACLNFAAIIDRILGAQRSRNKTQQPSIIQTNALLAVAEVTAELLSKKSVNVTRKKTAEAGESVPGVDGVHQKRTSFRNIDTLSKIFVGPILHKNDKSQKCAEFTNKKVQQKTHGRTT</sequence>
<evidence type="ECO:0000313" key="3">
    <source>
        <dbReference type="Proteomes" id="UP001165121"/>
    </source>
</evidence>
<feature type="compositionally biased region" description="Polar residues" evidence="1">
    <location>
        <begin position="59"/>
        <end position="68"/>
    </location>
</feature>
<name>A0A9W7D904_9STRA</name>
<dbReference type="AlphaFoldDB" id="A0A9W7D904"/>
<dbReference type="OrthoDB" id="69996at2759"/>
<feature type="region of interest" description="Disordered" evidence="1">
    <location>
        <begin position="59"/>
        <end position="80"/>
    </location>
</feature>
<evidence type="ECO:0000256" key="1">
    <source>
        <dbReference type="SAM" id="MobiDB-lite"/>
    </source>
</evidence>
<reference evidence="2" key="1">
    <citation type="submission" date="2023-04" db="EMBL/GenBank/DDBJ databases">
        <title>Phytophthora fragariaefolia NBRC 109709.</title>
        <authorList>
            <person name="Ichikawa N."/>
            <person name="Sato H."/>
            <person name="Tonouchi N."/>
        </authorList>
    </citation>
    <scope>NUCLEOTIDE SEQUENCE</scope>
    <source>
        <strain evidence="2">NBRC 109709</strain>
    </source>
</reference>
<dbReference type="Proteomes" id="UP001165121">
    <property type="component" value="Unassembled WGS sequence"/>
</dbReference>
<gene>
    <name evidence="2" type="ORF">Pfra01_002509700</name>
</gene>
<comment type="caution">
    <text evidence="2">The sequence shown here is derived from an EMBL/GenBank/DDBJ whole genome shotgun (WGS) entry which is preliminary data.</text>
</comment>
<proteinExistence type="predicted"/>
<dbReference type="EMBL" id="BSXT01004660">
    <property type="protein sequence ID" value="GMF58440.1"/>
    <property type="molecule type" value="Genomic_DNA"/>
</dbReference>
<accession>A0A9W7D904</accession>
<evidence type="ECO:0000313" key="2">
    <source>
        <dbReference type="EMBL" id="GMF58440.1"/>
    </source>
</evidence>
<protein>
    <submittedName>
        <fullName evidence="2">Unnamed protein product</fullName>
    </submittedName>
</protein>
<feature type="compositionally biased region" description="Basic and acidic residues" evidence="1">
    <location>
        <begin position="16"/>
        <end position="43"/>
    </location>
</feature>
<keyword evidence="3" id="KW-1185">Reference proteome</keyword>
<feature type="region of interest" description="Disordered" evidence="1">
    <location>
        <begin position="1"/>
        <end position="44"/>
    </location>
</feature>
<organism evidence="2 3">
    <name type="scientific">Phytophthora fragariaefolia</name>
    <dbReference type="NCBI Taxonomy" id="1490495"/>
    <lineage>
        <taxon>Eukaryota</taxon>
        <taxon>Sar</taxon>
        <taxon>Stramenopiles</taxon>
        <taxon>Oomycota</taxon>
        <taxon>Peronosporomycetes</taxon>
        <taxon>Peronosporales</taxon>
        <taxon>Peronosporaceae</taxon>
        <taxon>Phytophthora</taxon>
    </lineage>
</organism>